<dbReference type="EMBL" id="JAUMIT010000008">
    <property type="protein sequence ID" value="MDO3695815.1"/>
    <property type="molecule type" value="Genomic_DNA"/>
</dbReference>
<feature type="signal peptide" evidence="1">
    <location>
        <begin position="1"/>
        <end position="20"/>
    </location>
</feature>
<dbReference type="RefSeq" id="WP_302885120.1">
    <property type="nucleotide sequence ID" value="NZ_JAUMIT010000008.1"/>
</dbReference>
<gene>
    <name evidence="2" type="ORF">QVZ41_13275</name>
</gene>
<feature type="chain" id="PRO_5045565906" evidence="1">
    <location>
        <begin position="21"/>
        <end position="415"/>
    </location>
</feature>
<evidence type="ECO:0000256" key="1">
    <source>
        <dbReference type="SAM" id="SignalP"/>
    </source>
</evidence>
<proteinExistence type="predicted"/>
<evidence type="ECO:0000313" key="2">
    <source>
        <dbReference type="EMBL" id="MDO3695815.1"/>
    </source>
</evidence>
<evidence type="ECO:0000313" key="3">
    <source>
        <dbReference type="Proteomes" id="UP001168642"/>
    </source>
</evidence>
<name>A0ABT8VV57_9FLAO</name>
<organism evidence="2 3">
    <name type="scientific">Wenyingzhuangia gilva</name>
    <dbReference type="NCBI Taxonomy" id="3057677"/>
    <lineage>
        <taxon>Bacteria</taxon>
        <taxon>Pseudomonadati</taxon>
        <taxon>Bacteroidota</taxon>
        <taxon>Flavobacteriia</taxon>
        <taxon>Flavobacteriales</taxon>
        <taxon>Flavobacteriaceae</taxon>
        <taxon>Wenyingzhuangia</taxon>
    </lineage>
</organism>
<sequence length="415" mass="46682">MKNYIKIFLVLILLSTNGFSQEKPKVNWSLTAQIWTRYSDLNEGTKINGETTNSYTDVSIRRLRIPVSSQITPKIYAAAMFGGNNFNEVNKNFPLNVLDLYVEYKFDKAIEVGLGKSGWIGLNRWALRSSKTLMGLDSPLFTLNTVNKNDDLARNLGVWFKGQVGKIDYRLIISNPIVVSSIPNSGKVDFANNRPRAKISSYVKYQFWENESNKSSYQTGTYINSKKVWNIGGGFEYQKKAMSDGDTSLSTTNLYDVKHWSVDSFFSLPINGDQGITAYLGYSHYGFGKNYIRNLGANGALFSGGTDFNGAGVAFPLMGTGNTLYTQFGYAFSQTKIVNQSVVFQPNMSIQYSDWDGLNDKMVLYDATLNMFLSGNGHSNKLSLGFQYRPIFDKISLKQKDYKGMLVLQYQISIR</sequence>
<accession>A0ABT8VV57</accession>
<comment type="caution">
    <text evidence="2">The sequence shown here is derived from an EMBL/GenBank/DDBJ whole genome shotgun (WGS) entry which is preliminary data.</text>
</comment>
<dbReference type="Proteomes" id="UP001168642">
    <property type="component" value="Unassembled WGS sequence"/>
</dbReference>
<reference evidence="2" key="1">
    <citation type="submission" date="2023-07" db="EMBL/GenBank/DDBJ databases">
        <title>Wenyingzhuangia sp. chi5 genome sequencing and assembly.</title>
        <authorList>
            <person name="Park S."/>
        </authorList>
    </citation>
    <scope>NUCLEOTIDE SEQUENCE</scope>
    <source>
        <strain evidence="2">Chi5</strain>
    </source>
</reference>
<protein>
    <submittedName>
        <fullName evidence="2">Porin</fullName>
    </submittedName>
</protein>
<keyword evidence="3" id="KW-1185">Reference proteome</keyword>
<keyword evidence="1" id="KW-0732">Signal</keyword>